<organism evidence="2 3">
    <name type="scientific">Amycolatopsis pithecellobii</name>
    <dbReference type="NCBI Taxonomy" id="664692"/>
    <lineage>
        <taxon>Bacteria</taxon>
        <taxon>Bacillati</taxon>
        <taxon>Actinomycetota</taxon>
        <taxon>Actinomycetes</taxon>
        <taxon>Pseudonocardiales</taxon>
        <taxon>Pseudonocardiaceae</taxon>
        <taxon>Amycolatopsis</taxon>
    </lineage>
</organism>
<accession>A0A6N7YIG3</accession>
<protein>
    <submittedName>
        <fullName evidence="2">Uncharacterized protein</fullName>
    </submittedName>
</protein>
<dbReference type="Proteomes" id="UP000440096">
    <property type="component" value="Unassembled WGS sequence"/>
</dbReference>
<proteinExistence type="predicted"/>
<reference evidence="2 3" key="1">
    <citation type="submission" date="2019-11" db="EMBL/GenBank/DDBJ databases">
        <title>Draft genome of Amycolatopsis RM579.</title>
        <authorList>
            <person name="Duangmal K."/>
            <person name="Mingma R."/>
        </authorList>
    </citation>
    <scope>NUCLEOTIDE SEQUENCE [LARGE SCALE GENOMIC DNA]</scope>
    <source>
        <strain evidence="2 3">RM579</strain>
    </source>
</reference>
<feature type="chain" id="PRO_5026733983" evidence="1">
    <location>
        <begin position="28"/>
        <end position="133"/>
    </location>
</feature>
<gene>
    <name evidence="2" type="ORF">GKO32_01690</name>
</gene>
<comment type="caution">
    <text evidence="2">The sequence shown here is derived from an EMBL/GenBank/DDBJ whole genome shotgun (WGS) entry which is preliminary data.</text>
</comment>
<name>A0A6N7YIG3_9PSEU</name>
<keyword evidence="3" id="KW-1185">Reference proteome</keyword>
<evidence type="ECO:0000256" key="1">
    <source>
        <dbReference type="SAM" id="SignalP"/>
    </source>
</evidence>
<dbReference type="RefSeq" id="WP_154754953.1">
    <property type="nucleotide sequence ID" value="NZ_WMBA01000002.1"/>
</dbReference>
<dbReference type="AlphaFoldDB" id="A0A6N7YIG3"/>
<evidence type="ECO:0000313" key="3">
    <source>
        <dbReference type="Proteomes" id="UP000440096"/>
    </source>
</evidence>
<dbReference type="EMBL" id="WMBA01000002">
    <property type="protein sequence ID" value="MTD52697.1"/>
    <property type="molecule type" value="Genomic_DNA"/>
</dbReference>
<sequence>MHTSVRTVIVGGSVLAALAIGVPAASAQTTAPPPPSYGQVTLSPEESQQLCADRLPRLIDRKNKLIARINGDANTKGSVAWLRARADKQRAAGHAKIADQLTQRADRRAGRVDDLKSIEDRLTKFKDSHCVAK</sequence>
<evidence type="ECO:0000313" key="2">
    <source>
        <dbReference type="EMBL" id="MTD52697.1"/>
    </source>
</evidence>
<feature type="signal peptide" evidence="1">
    <location>
        <begin position="1"/>
        <end position="27"/>
    </location>
</feature>
<keyword evidence="1" id="KW-0732">Signal</keyword>
<dbReference type="OrthoDB" id="3696905at2"/>